<comment type="caution">
    <text evidence="1">The sequence shown here is derived from an EMBL/GenBank/DDBJ whole genome shotgun (WGS) entry which is preliminary data.</text>
</comment>
<accession>A0A8J3FZU0</accession>
<dbReference type="RefSeq" id="WP_189490660.1">
    <property type="nucleotide sequence ID" value="NZ_BMZG01000002.1"/>
</dbReference>
<evidence type="ECO:0000313" key="2">
    <source>
        <dbReference type="Proteomes" id="UP000614287"/>
    </source>
</evidence>
<dbReference type="AlphaFoldDB" id="A0A8J3FZU0"/>
<sequence length="92" mass="10260">MDAHQTWLETDVYEHACYHEVTQKNALAHATEFDKSAIVDDAMAQDWDMQAAHELIGSIVHGKDDAEIARLARAMFAKAITDATSLVAQKYL</sequence>
<gene>
    <name evidence="1" type="ORF">GCM10009007_03010</name>
</gene>
<keyword evidence="2" id="KW-1185">Reference proteome</keyword>
<protein>
    <submittedName>
        <fullName evidence="1">Uncharacterized protein</fullName>
    </submittedName>
</protein>
<dbReference type="EMBL" id="BMZG01000002">
    <property type="protein sequence ID" value="GHA65968.1"/>
    <property type="molecule type" value="Genomic_DNA"/>
</dbReference>
<organism evidence="1 2">
    <name type="scientific">Formosimonas limnophila</name>
    <dbReference type="NCBI Taxonomy" id="1384487"/>
    <lineage>
        <taxon>Bacteria</taxon>
        <taxon>Pseudomonadati</taxon>
        <taxon>Pseudomonadota</taxon>
        <taxon>Betaproteobacteria</taxon>
        <taxon>Burkholderiales</taxon>
        <taxon>Burkholderiaceae</taxon>
        <taxon>Formosimonas</taxon>
    </lineage>
</organism>
<dbReference type="Proteomes" id="UP000614287">
    <property type="component" value="Unassembled WGS sequence"/>
</dbReference>
<evidence type="ECO:0000313" key="1">
    <source>
        <dbReference type="EMBL" id="GHA65968.1"/>
    </source>
</evidence>
<reference evidence="1" key="1">
    <citation type="journal article" date="2014" name="Int. J. Syst. Evol. Microbiol.">
        <title>Complete genome sequence of Corynebacterium casei LMG S-19264T (=DSM 44701T), isolated from a smear-ripened cheese.</title>
        <authorList>
            <consortium name="US DOE Joint Genome Institute (JGI-PGF)"/>
            <person name="Walter F."/>
            <person name="Albersmeier A."/>
            <person name="Kalinowski J."/>
            <person name="Ruckert C."/>
        </authorList>
    </citation>
    <scope>NUCLEOTIDE SEQUENCE</scope>
    <source>
        <strain evidence="1">KCTC 32501</strain>
    </source>
</reference>
<reference evidence="1" key="2">
    <citation type="submission" date="2020-09" db="EMBL/GenBank/DDBJ databases">
        <authorList>
            <person name="Sun Q."/>
            <person name="Kim S."/>
        </authorList>
    </citation>
    <scope>NUCLEOTIDE SEQUENCE</scope>
    <source>
        <strain evidence="1">KCTC 32501</strain>
    </source>
</reference>
<name>A0A8J3FZU0_9BURK</name>
<proteinExistence type="predicted"/>